<sequence length="327" mass="37147">MAKRVKVTVVIPLEDRSKYLSETLLSYEKQTYKNFEVILSSTNKFQVKQKFARLIVDKSLAGDPASKRNKVIDHGKGEIIIFNDDDVFVPPGYIERIVELFSKSETYGAGGPLLTPPSDNLLKGAGGLVWESYVGSMGAGVFRSRKMKPRVVYDYPAANLIIRRDVFVELGGFESGMYPGEDTKLCLLLSEKYNTGIQYSPDLFVYHHRRSLFRPHLQQVGRYGTQRGQFALSYPQTSFTLPYFIPSVLLLYFLTLPWTAHYSRLVLIPGLLYLAVIIAEAMIFAYKKNIIIAILMVPAVITTHMYYGYRFMVSFMRKLIVKIGNSV</sequence>
<organism evidence="3 4">
    <name type="scientific">Candidatus Roizmanbacteria bacterium CG22_combo_CG10-13_8_21_14_all_38_20</name>
    <dbReference type="NCBI Taxonomy" id="1974862"/>
    <lineage>
        <taxon>Bacteria</taxon>
        <taxon>Candidatus Roizmaniibacteriota</taxon>
    </lineage>
</organism>
<feature type="transmembrane region" description="Helical" evidence="1">
    <location>
        <begin position="239"/>
        <end position="258"/>
    </location>
</feature>
<evidence type="ECO:0000259" key="2">
    <source>
        <dbReference type="Pfam" id="PF00535"/>
    </source>
</evidence>
<gene>
    <name evidence="3" type="ORF">COW99_00420</name>
</gene>
<feature type="domain" description="Glycosyltransferase 2-like" evidence="2">
    <location>
        <begin position="8"/>
        <end position="167"/>
    </location>
</feature>
<evidence type="ECO:0000256" key="1">
    <source>
        <dbReference type="SAM" id="Phobius"/>
    </source>
</evidence>
<keyword evidence="1" id="KW-1133">Transmembrane helix</keyword>
<feature type="transmembrane region" description="Helical" evidence="1">
    <location>
        <begin position="290"/>
        <end position="309"/>
    </location>
</feature>
<dbReference type="InterPro" id="IPR029044">
    <property type="entry name" value="Nucleotide-diphossugar_trans"/>
</dbReference>
<reference evidence="3 4" key="1">
    <citation type="submission" date="2017-09" db="EMBL/GenBank/DDBJ databases">
        <title>Depth-based differentiation of microbial function through sediment-hosted aquifers and enrichment of novel symbionts in the deep terrestrial subsurface.</title>
        <authorList>
            <person name="Probst A.J."/>
            <person name="Ladd B."/>
            <person name="Jarett J.K."/>
            <person name="Geller-Mcgrath D.E."/>
            <person name="Sieber C.M."/>
            <person name="Emerson J.B."/>
            <person name="Anantharaman K."/>
            <person name="Thomas B.C."/>
            <person name="Malmstrom R."/>
            <person name="Stieglmeier M."/>
            <person name="Klingl A."/>
            <person name="Woyke T."/>
            <person name="Ryan C.M."/>
            <person name="Banfield J.F."/>
        </authorList>
    </citation>
    <scope>NUCLEOTIDE SEQUENCE [LARGE SCALE GENOMIC DNA]</scope>
    <source>
        <strain evidence="3">CG22_combo_CG10-13_8_21_14_all_38_20</strain>
    </source>
</reference>
<dbReference type="PANTHER" id="PTHR43685">
    <property type="entry name" value="GLYCOSYLTRANSFERASE"/>
    <property type="match status" value="1"/>
</dbReference>
<dbReference type="Proteomes" id="UP000231246">
    <property type="component" value="Unassembled WGS sequence"/>
</dbReference>
<dbReference type="Pfam" id="PF00535">
    <property type="entry name" value="Glycos_transf_2"/>
    <property type="match status" value="1"/>
</dbReference>
<dbReference type="AlphaFoldDB" id="A0A2H0BWS4"/>
<protein>
    <recommendedName>
        <fullName evidence="2">Glycosyltransferase 2-like domain-containing protein</fullName>
    </recommendedName>
</protein>
<dbReference type="SUPFAM" id="SSF53448">
    <property type="entry name" value="Nucleotide-diphospho-sugar transferases"/>
    <property type="match status" value="1"/>
</dbReference>
<evidence type="ECO:0000313" key="4">
    <source>
        <dbReference type="Proteomes" id="UP000231246"/>
    </source>
</evidence>
<accession>A0A2H0BWS4</accession>
<dbReference type="EMBL" id="PCTA01000003">
    <property type="protein sequence ID" value="PIP62136.1"/>
    <property type="molecule type" value="Genomic_DNA"/>
</dbReference>
<dbReference type="InterPro" id="IPR001173">
    <property type="entry name" value="Glyco_trans_2-like"/>
</dbReference>
<dbReference type="Gene3D" id="3.90.550.10">
    <property type="entry name" value="Spore Coat Polysaccharide Biosynthesis Protein SpsA, Chain A"/>
    <property type="match status" value="1"/>
</dbReference>
<keyword evidence="1" id="KW-0472">Membrane</keyword>
<comment type="caution">
    <text evidence="3">The sequence shown here is derived from an EMBL/GenBank/DDBJ whole genome shotgun (WGS) entry which is preliminary data.</text>
</comment>
<dbReference type="InterPro" id="IPR050834">
    <property type="entry name" value="Glycosyltransf_2"/>
</dbReference>
<proteinExistence type="predicted"/>
<dbReference type="PANTHER" id="PTHR43685:SF3">
    <property type="entry name" value="SLR2126 PROTEIN"/>
    <property type="match status" value="1"/>
</dbReference>
<name>A0A2H0BWS4_9BACT</name>
<keyword evidence="1" id="KW-0812">Transmembrane</keyword>
<feature type="transmembrane region" description="Helical" evidence="1">
    <location>
        <begin position="265"/>
        <end position="284"/>
    </location>
</feature>
<evidence type="ECO:0000313" key="3">
    <source>
        <dbReference type="EMBL" id="PIP62136.1"/>
    </source>
</evidence>